<feature type="signal peptide" evidence="1">
    <location>
        <begin position="1"/>
        <end position="23"/>
    </location>
</feature>
<keyword evidence="3" id="KW-1185">Reference proteome</keyword>
<keyword evidence="1" id="KW-0732">Signal</keyword>
<dbReference type="Proteomes" id="UP000626370">
    <property type="component" value="Unassembled WGS sequence"/>
</dbReference>
<gene>
    <name evidence="2" type="ORF">GCM10011501_18790</name>
</gene>
<dbReference type="InterPro" id="IPR008928">
    <property type="entry name" value="6-hairpin_glycosidase_sf"/>
</dbReference>
<reference evidence="3" key="1">
    <citation type="journal article" date="2019" name="Int. J. Syst. Evol. Microbiol.">
        <title>The Global Catalogue of Microorganisms (GCM) 10K type strain sequencing project: providing services to taxonomists for standard genome sequencing and annotation.</title>
        <authorList>
            <consortium name="The Broad Institute Genomics Platform"/>
            <consortium name="The Broad Institute Genome Sequencing Center for Infectious Disease"/>
            <person name="Wu L."/>
            <person name="Ma J."/>
        </authorList>
    </citation>
    <scope>NUCLEOTIDE SEQUENCE [LARGE SCALE GENOMIC DNA]</scope>
    <source>
        <strain evidence="3">CGMCC 1.15922</strain>
    </source>
</reference>
<evidence type="ECO:0000313" key="3">
    <source>
        <dbReference type="Proteomes" id="UP000626370"/>
    </source>
</evidence>
<dbReference type="RefSeq" id="WP_189378006.1">
    <property type="nucleotide sequence ID" value="NZ_BNAH01000006.1"/>
</dbReference>
<organism evidence="2 3">
    <name type="scientific">Thalassotalea profundi</name>
    <dbReference type="NCBI Taxonomy" id="2036687"/>
    <lineage>
        <taxon>Bacteria</taxon>
        <taxon>Pseudomonadati</taxon>
        <taxon>Pseudomonadota</taxon>
        <taxon>Gammaproteobacteria</taxon>
        <taxon>Alteromonadales</taxon>
        <taxon>Colwelliaceae</taxon>
        <taxon>Thalassotalea</taxon>
    </lineage>
</organism>
<accession>A0ABQ3IQQ9</accession>
<dbReference type="EMBL" id="BNAH01000006">
    <property type="protein sequence ID" value="GHE89475.1"/>
    <property type="molecule type" value="Genomic_DNA"/>
</dbReference>
<evidence type="ECO:0000256" key="1">
    <source>
        <dbReference type="SAM" id="SignalP"/>
    </source>
</evidence>
<protein>
    <submittedName>
        <fullName evidence="2">Uncharacterized protein</fullName>
    </submittedName>
</protein>
<evidence type="ECO:0000313" key="2">
    <source>
        <dbReference type="EMBL" id="GHE89475.1"/>
    </source>
</evidence>
<feature type="chain" id="PRO_5045276500" evidence="1">
    <location>
        <begin position="24"/>
        <end position="501"/>
    </location>
</feature>
<comment type="caution">
    <text evidence="2">The sequence shown here is derived from an EMBL/GenBank/DDBJ whole genome shotgun (WGS) entry which is preliminary data.</text>
</comment>
<dbReference type="SUPFAM" id="SSF48208">
    <property type="entry name" value="Six-hairpin glycosidases"/>
    <property type="match status" value="1"/>
</dbReference>
<proteinExistence type="predicted"/>
<name>A0ABQ3IQQ9_9GAMM</name>
<sequence>MNNFITIKFFIICLCIVSSTVLSQENSIKFAAPADKKIFVLPVPNNKIPLQSEIIITVNGIKLNNKATALTQWTNDNQATFIRLLQINVNKQNDQNPKENITYKLQWLPAKKEINTQIIKNKSLPHLVYPSAQWLAESILLHPKITQLDTSWYTSPKTLYANFVTNDLLLKQNKYPPTRASQWLFDRPRSIFQLFILTGDTKWLKEGSKLVHFYLENLDETGKFKLKENFDLKYLMPNGLLYFYLLTGDNRIKPVLKAFFEQSLNWQATYKSNYQFWTERHQAAALNIAIAYWEISGSPQAKNRIDEIIDATVQMTFSPRNEWKIIGCPQHTYKSHEGKAGNSPVCSPWMMALLGDGLWRYYRLTHDKRSAALLNAFGDFMPNYGIHFADKKLKNKVLPLYLASMDNKLLEIKNQWIDDQHVCDIAGLIGKSLYIKKKVNEDVFLLNELFNVFIQQCKDINKKYKHAKKGYLPIIPPRRFGWTYSTTSDLPWLVYWLDKKI</sequence>